<evidence type="ECO:0000256" key="3">
    <source>
        <dbReference type="ARBA" id="ARBA00023054"/>
    </source>
</evidence>
<dbReference type="PANTHER" id="PTHR15614">
    <property type="entry name" value="INTRAFLAGELLAR TRANSPORT PROTEIN 81 HOMOLOG"/>
    <property type="match status" value="1"/>
</dbReference>
<reference evidence="10 11" key="1">
    <citation type="submission" date="2024-05" db="EMBL/GenBank/DDBJ databases">
        <title>Culex pipiens pipiens assembly and annotation.</title>
        <authorList>
            <person name="Alout H."/>
            <person name="Durand T."/>
        </authorList>
    </citation>
    <scope>NUCLEOTIDE SEQUENCE [LARGE SCALE GENOMIC DNA]</scope>
    <source>
        <strain evidence="10">HA-2024</strain>
        <tissue evidence="10">Whole body</tissue>
    </source>
</reference>
<evidence type="ECO:0000256" key="2">
    <source>
        <dbReference type="ARBA" id="ARBA00022794"/>
    </source>
</evidence>
<dbReference type="Gene3D" id="1.10.418.70">
    <property type="entry name" value="Intraflagellar transport protein 81, N-terminal domain"/>
    <property type="match status" value="1"/>
</dbReference>
<evidence type="ECO:0000256" key="7">
    <source>
        <dbReference type="SAM" id="Coils"/>
    </source>
</evidence>
<evidence type="ECO:0000256" key="8">
    <source>
        <dbReference type="SAM" id="MobiDB-lite"/>
    </source>
</evidence>
<keyword evidence="2" id="KW-0970">Cilium biogenesis/degradation</keyword>
<gene>
    <name evidence="10" type="ORF">pipiens_003821</name>
</gene>
<evidence type="ECO:0000256" key="6">
    <source>
        <dbReference type="ARBA" id="ARBA00043983"/>
    </source>
</evidence>
<keyword evidence="11" id="KW-1185">Reference proteome</keyword>
<dbReference type="GO" id="GO:0005929">
    <property type="term" value="C:cilium"/>
    <property type="evidence" value="ECO:0007669"/>
    <property type="project" value="UniProtKB-SubCell"/>
</dbReference>
<feature type="region of interest" description="Disordered" evidence="8">
    <location>
        <begin position="1320"/>
        <end position="1341"/>
    </location>
</feature>
<feature type="coiled-coil region" evidence="7">
    <location>
        <begin position="308"/>
        <end position="437"/>
    </location>
</feature>
<name>A0ABD1CS63_CULPP</name>
<feature type="coiled-coil region" evidence="7">
    <location>
        <begin position="167"/>
        <end position="235"/>
    </location>
</feature>
<feature type="coiled-coil region" evidence="7">
    <location>
        <begin position="1201"/>
        <end position="1249"/>
    </location>
</feature>
<comment type="similarity">
    <text evidence="6">Belongs to the IFT81 family.</text>
</comment>
<keyword evidence="3 7" id="KW-0175">Coiled coil</keyword>
<proteinExistence type="inferred from homology"/>
<dbReference type="PANTHER" id="PTHR15614:SF2">
    <property type="entry name" value="INTRAFLAGELLAR TRANSPORT PROTEIN 81 HOMOLOG"/>
    <property type="match status" value="1"/>
</dbReference>
<evidence type="ECO:0000313" key="11">
    <source>
        <dbReference type="Proteomes" id="UP001562425"/>
    </source>
</evidence>
<evidence type="ECO:0000256" key="1">
    <source>
        <dbReference type="ARBA" id="ARBA00004138"/>
    </source>
</evidence>
<dbReference type="InterPro" id="IPR043016">
    <property type="entry name" value="IFT81_N_sf"/>
</dbReference>
<dbReference type="GO" id="GO:0030030">
    <property type="term" value="P:cell projection organization"/>
    <property type="evidence" value="ECO:0007669"/>
    <property type="project" value="UniProtKB-KW"/>
</dbReference>
<dbReference type="Pfam" id="PF18383">
    <property type="entry name" value="IFT81_CH"/>
    <property type="match status" value="1"/>
</dbReference>
<organism evidence="10 11">
    <name type="scientific">Culex pipiens pipiens</name>
    <name type="common">Northern house mosquito</name>
    <dbReference type="NCBI Taxonomy" id="38569"/>
    <lineage>
        <taxon>Eukaryota</taxon>
        <taxon>Metazoa</taxon>
        <taxon>Ecdysozoa</taxon>
        <taxon>Arthropoda</taxon>
        <taxon>Hexapoda</taxon>
        <taxon>Insecta</taxon>
        <taxon>Pterygota</taxon>
        <taxon>Neoptera</taxon>
        <taxon>Endopterygota</taxon>
        <taxon>Diptera</taxon>
        <taxon>Nematocera</taxon>
        <taxon>Culicoidea</taxon>
        <taxon>Culicidae</taxon>
        <taxon>Culicinae</taxon>
        <taxon>Culicini</taxon>
        <taxon>Culex</taxon>
        <taxon>Culex</taxon>
    </lineage>
</organism>
<dbReference type="InterPro" id="IPR029600">
    <property type="entry name" value="IFT81"/>
</dbReference>
<protein>
    <recommendedName>
        <fullName evidence="9">IFT81 calponin homology domain-containing protein</fullName>
    </recommendedName>
</protein>
<evidence type="ECO:0000313" key="10">
    <source>
        <dbReference type="EMBL" id="KAL1379265.1"/>
    </source>
</evidence>
<evidence type="ECO:0000256" key="4">
    <source>
        <dbReference type="ARBA" id="ARBA00023069"/>
    </source>
</evidence>
<feature type="domain" description="IFT81 calponin homology" evidence="9">
    <location>
        <begin position="3"/>
        <end position="125"/>
    </location>
</feature>
<comment type="caution">
    <text evidence="10">The sequence shown here is derived from an EMBL/GenBank/DDBJ whole genome shotgun (WGS) entry which is preliminary data.</text>
</comment>
<keyword evidence="4" id="KW-0969">Cilium</keyword>
<sequence length="1341" mass="153194">MTEDLKLAVLEVNRLLETDYNLITFDSLAPESLLQVLVDVFQAFGAIEKLDVRENDPEETNAAVMEALRKIQYRPPGDIDDPGAFRRGLVRGEKKLIVPILRWTFDNRERVKKSSYLARFLIPLDLPPEAMSMPDLSSLWAQYLQTMDDFKDAHRGYEQSVHEGAQTRELRSDIGAIETEIENVKKRIERTQGRLDKVPQQELLLEAANSLRIEKERQKELLSQIEEQKQGLNRASMIHDRLQKDLHNAKMSVQGATPQNLLESIMEETQVIEFMVQQKLPQELMQRRSEVQTLQEVIDEPSISRNDLQELQIKIDELNREIQKHVEVRMAEYNTQNDTLGPFRQQAAMVARNKEAAAEQLDQITKELREIDKTLQDKQRQLQDTVGEVILRGEDLKQFVNTLRAKSNVYKQQRAELASVKAEVADLTQTLENLKTQDPSLSSTLSQVTDDESSLAGSIVSGFTGSEFDGSRPGSPGIGSRGMTELARLVDGSQRAVTGARDRVTPLSQQLRPLRERVIELKDEMDSKKQNQLARMKIKRSELPKRINKSLKRMAKLNLLKVLNENVAKPIQNFIRNEIVDLQRNKIKAEYHFCQNYSATNATVGKGKGGRRKKKEERTVKCIEFSCREFSPDKPTLRDQLKEFTIKHNPSDEMVTDLLSIMKDNGVDVPEHTNHDIVEMSVGRYLNFGVKQSIINYIQKFVDESNHWYMKMLFMDLAFYVVKSEKVKGIQLPQYMIVLGKLSVQLDEPFVIGIYQGMFPTPTIANEILRPLVDELKTLENSKFDLDGRTYGVSIRAVLCDPIANSLITCTSLPNSQFGCSKCNQKGQLQFNEGITSFPPSANLASMRTDDDFVYCLQNGHHVGVPILRELNLELKSQFVIDYKYVVCEGVMKRLMNLWLTGKLDYRLNKESVRRISAELLLMGSCCPREFRQKPKSLDDLQDWDAYDWRQFLLYYSPIVLKNYLPQKYYIHFLYLHLAVRILISTELFVECSTYVAGQLLNTFVADYSLLYGSHLIDYNVHNLLHFEEVNMRAGPMCRMNGYMYDRQLEGIMKAIRSNSAITLEELGTLVEDNTSVIVENRLNEYKQRYPRLEQSNEGPTLLMNANITLTTKEPDNYCITKAGVVAIEAIHQNGTGPEADITIVGRRFTEVTVLYQAPVTEQKLLLVAKLSPTFNLKVSDVQLKGVKSYDALIATLNAESAGLQTKITDTEKAIKSLEQQWQELQLEYERSELLLEKANEEIVNQTAATGSEATGGKGRVSLKETLAQQIFEQETIGKRLLEDRNLLQGNRDERQRQQEMWGDLRKLFECKIRCFQESKQRGPGGTLSVSRGGAETFTLQ</sequence>
<evidence type="ECO:0000259" key="9">
    <source>
        <dbReference type="Pfam" id="PF18383"/>
    </source>
</evidence>
<dbReference type="InterPro" id="IPR041146">
    <property type="entry name" value="IFT81_CH"/>
</dbReference>
<accession>A0ABD1CS63</accession>
<dbReference type="EMBL" id="JBEHCU010009778">
    <property type="protein sequence ID" value="KAL1379265.1"/>
    <property type="molecule type" value="Genomic_DNA"/>
</dbReference>
<evidence type="ECO:0000256" key="5">
    <source>
        <dbReference type="ARBA" id="ARBA00023273"/>
    </source>
</evidence>
<comment type="subcellular location">
    <subcellularLocation>
        <location evidence="1">Cell projection</location>
        <location evidence="1">Cilium</location>
    </subcellularLocation>
</comment>
<keyword evidence="5" id="KW-0966">Cell projection</keyword>
<dbReference type="Proteomes" id="UP001562425">
    <property type="component" value="Unassembled WGS sequence"/>
</dbReference>